<evidence type="ECO:0000313" key="3">
    <source>
        <dbReference type="Proteomes" id="UP001596108"/>
    </source>
</evidence>
<name>A0ABW0QZI5_9BACL</name>
<dbReference type="SUPFAM" id="SSF51658">
    <property type="entry name" value="Xylose isomerase-like"/>
    <property type="match status" value="1"/>
</dbReference>
<dbReference type="InterPro" id="IPR036237">
    <property type="entry name" value="Xyl_isomerase-like_sf"/>
</dbReference>
<evidence type="ECO:0000313" key="2">
    <source>
        <dbReference type="EMBL" id="MFC5529838.1"/>
    </source>
</evidence>
<dbReference type="Gene3D" id="3.20.20.150">
    <property type="entry name" value="Divalent-metal-dependent TIM barrel enzymes"/>
    <property type="match status" value="1"/>
</dbReference>
<dbReference type="PANTHER" id="PTHR12110:SF53">
    <property type="entry name" value="BLR5974 PROTEIN"/>
    <property type="match status" value="1"/>
</dbReference>
<organism evidence="2 3">
    <name type="scientific">Cohnella yongneupensis</name>
    <dbReference type="NCBI Taxonomy" id="425006"/>
    <lineage>
        <taxon>Bacteria</taxon>
        <taxon>Bacillati</taxon>
        <taxon>Bacillota</taxon>
        <taxon>Bacilli</taxon>
        <taxon>Bacillales</taxon>
        <taxon>Paenibacillaceae</taxon>
        <taxon>Cohnella</taxon>
    </lineage>
</organism>
<evidence type="ECO:0000259" key="1">
    <source>
        <dbReference type="Pfam" id="PF01261"/>
    </source>
</evidence>
<dbReference type="InterPro" id="IPR050312">
    <property type="entry name" value="IolE/XylAMocC-like"/>
</dbReference>
<dbReference type="Proteomes" id="UP001596108">
    <property type="component" value="Unassembled WGS sequence"/>
</dbReference>
<dbReference type="PANTHER" id="PTHR12110">
    <property type="entry name" value="HYDROXYPYRUVATE ISOMERASE"/>
    <property type="match status" value="1"/>
</dbReference>
<dbReference type="InterPro" id="IPR013022">
    <property type="entry name" value="Xyl_isomerase-like_TIM-brl"/>
</dbReference>
<dbReference type="RefSeq" id="WP_378111761.1">
    <property type="nucleotide sequence ID" value="NZ_JBHSNC010000031.1"/>
</dbReference>
<comment type="caution">
    <text evidence="2">The sequence shown here is derived from an EMBL/GenBank/DDBJ whole genome shotgun (WGS) entry which is preliminary data.</text>
</comment>
<dbReference type="EMBL" id="JBHSNC010000031">
    <property type="protein sequence ID" value="MFC5529838.1"/>
    <property type="molecule type" value="Genomic_DNA"/>
</dbReference>
<protein>
    <submittedName>
        <fullName evidence="2">Sugar phosphate isomerase/epimerase family protein</fullName>
    </submittedName>
</protein>
<proteinExistence type="predicted"/>
<keyword evidence="2" id="KW-0413">Isomerase</keyword>
<dbReference type="Pfam" id="PF01261">
    <property type="entry name" value="AP_endonuc_2"/>
    <property type="match status" value="1"/>
</dbReference>
<keyword evidence="3" id="KW-1185">Reference proteome</keyword>
<sequence length="278" mass="30573">MSVGILAHLLGKLPYRQLAEKVARHDFPYVQLALSKAISDVDFSLGKLSPGLGNEIGGAFADQGVTIAVMGCYASLITLDDEEYRHNVNRFKEHLRNARHFGATIVATEVGSPVNSANESEHWRRLDRALEELVEEAERWGVTIGLEAAQGHAIDSAESLARTIERHPSSSVWVVFDACNLLNRTNFKDRDRVISEAIRLLGPRIVSVHAKDAREQDGGVTAVAAGQGQIDYSAIWRLLEGEKPHGFVTLEGVSEEQAGSAGLFVKEGRERARREVQR</sequence>
<reference evidence="3" key="1">
    <citation type="journal article" date="2019" name="Int. J. Syst. Evol. Microbiol.">
        <title>The Global Catalogue of Microorganisms (GCM) 10K type strain sequencing project: providing services to taxonomists for standard genome sequencing and annotation.</title>
        <authorList>
            <consortium name="The Broad Institute Genomics Platform"/>
            <consortium name="The Broad Institute Genome Sequencing Center for Infectious Disease"/>
            <person name="Wu L."/>
            <person name="Ma J."/>
        </authorList>
    </citation>
    <scope>NUCLEOTIDE SEQUENCE [LARGE SCALE GENOMIC DNA]</scope>
    <source>
        <strain evidence="3">CGMCC 1.18578</strain>
    </source>
</reference>
<gene>
    <name evidence="2" type="ORF">ACFPQ4_10325</name>
</gene>
<dbReference type="GO" id="GO:0016853">
    <property type="term" value="F:isomerase activity"/>
    <property type="evidence" value="ECO:0007669"/>
    <property type="project" value="UniProtKB-KW"/>
</dbReference>
<accession>A0ABW0QZI5</accession>
<feature type="domain" description="Xylose isomerase-like TIM barrel" evidence="1">
    <location>
        <begin position="20"/>
        <end position="256"/>
    </location>
</feature>